<sequence>MKKIITFYVLLTLKDLEFLAKNNFTKLPFYEIPFTFNKESIEKFAETSIEYTENILVTAKIDCDWIRFSEYKDSHPDENPTEFGGLSEVKTNTFNHSLIDKIKIENVFGKDLQNADCAKIKMIVEEELYFFKHRMETFLETNSREIILADLFNTVIVKEQEPQKFTDEEIRKQIEDMVREDEVISIKMKEKRRNLNSVEEAVDFLINEDLSEESTKSLKNISLASRLGYFGGDSALHFGYGMYLRNLFLHGNKNELFLNNLEEFIRNSFSDSGELGEGIIYDLLWRKLNNWETSGENKIKIEKIQREVKEDGEYDSNWYNKVKLLSYNCTEDEIKKYLELERKMENENDNFEEYYYQQKALLARLNKDEKEIFENLKQDYFNVQNILNILEQKP</sequence>
<dbReference type="Proteomes" id="UP000190669">
    <property type="component" value="Unassembled WGS sequence"/>
</dbReference>
<name>A0AAX2IHL9_9FLAO</name>
<dbReference type="EMBL" id="FUZE01000001">
    <property type="protein sequence ID" value="SKB35297.1"/>
    <property type="molecule type" value="Genomic_DNA"/>
</dbReference>
<organism evidence="3 5">
    <name type="scientific">Chryseobacterium balustinum</name>
    <dbReference type="NCBI Taxonomy" id="246"/>
    <lineage>
        <taxon>Bacteria</taxon>
        <taxon>Pseudomonadati</taxon>
        <taxon>Bacteroidota</taxon>
        <taxon>Flavobacteriia</taxon>
        <taxon>Flavobacteriales</taxon>
        <taxon>Weeksellaceae</taxon>
        <taxon>Chryseobacterium group</taxon>
        <taxon>Chryseobacterium</taxon>
    </lineage>
</organism>
<evidence type="ECO:0000256" key="1">
    <source>
        <dbReference type="SAM" id="Coils"/>
    </source>
</evidence>
<dbReference type="EMBL" id="UAVR01000006">
    <property type="protein sequence ID" value="SQA88138.1"/>
    <property type="molecule type" value="Genomic_DNA"/>
</dbReference>
<protein>
    <submittedName>
        <fullName evidence="3">Uncharacterized protein</fullName>
    </submittedName>
</protein>
<evidence type="ECO:0000313" key="2">
    <source>
        <dbReference type="EMBL" id="SKB35297.1"/>
    </source>
</evidence>
<evidence type="ECO:0000313" key="5">
    <source>
        <dbReference type="Proteomes" id="UP000251937"/>
    </source>
</evidence>
<reference evidence="2 4" key="1">
    <citation type="submission" date="2017-02" db="EMBL/GenBank/DDBJ databases">
        <authorList>
            <person name="Varghese N."/>
            <person name="Submissions S."/>
        </authorList>
    </citation>
    <scope>NUCLEOTIDE SEQUENCE [LARGE SCALE GENOMIC DNA]</scope>
    <source>
        <strain evidence="2 4">DSM 16775</strain>
    </source>
</reference>
<comment type="caution">
    <text evidence="3">The sequence shown here is derived from an EMBL/GenBank/DDBJ whole genome shotgun (WGS) entry which is preliminary data.</text>
</comment>
<reference evidence="3 5" key="2">
    <citation type="submission" date="2018-06" db="EMBL/GenBank/DDBJ databases">
        <authorList>
            <consortium name="Pathogen Informatics"/>
            <person name="Doyle S."/>
        </authorList>
    </citation>
    <scope>NUCLEOTIDE SEQUENCE [LARGE SCALE GENOMIC DNA]</scope>
    <source>
        <strain evidence="3 5">NCTC11212</strain>
    </source>
</reference>
<evidence type="ECO:0000313" key="4">
    <source>
        <dbReference type="Proteomes" id="UP000190669"/>
    </source>
</evidence>
<keyword evidence="4" id="KW-1185">Reference proteome</keyword>
<gene>
    <name evidence="3" type="ORF">NCTC11212_01012</name>
    <name evidence="2" type="ORF">SAMN05421800_101111</name>
</gene>
<keyword evidence="1" id="KW-0175">Coiled coil</keyword>
<accession>A0AAX2IHL9</accession>
<evidence type="ECO:0000313" key="3">
    <source>
        <dbReference type="EMBL" id="SQA88138.1"/>
    </source>
</evidence>
<dbReference type="RefSeq" id="WP_079463411.1">
    <property type="nucleotide sequence ID" value="NZ_CP033934.1"/>
</dbReference>
<dbReference type="AlphaFoldDB" id="A0AAX2IHL9"/>
<dbReference type="KEGG" id="cbp:EB354_20245"/>
<feature type="coiled-coil region" evidence="1">
    <location>
        <begin position="327"/>
        <end position="393"/>
    </location>
</feature>
<proteinExistence type="predicted"/>
<dbReference type="Proteomes" id="UP000251937">
    <property type="component" value="Unassembled WGS sequence"/>
</dbReference>